<dbReference type="GO" id="GO:0022857">
    <property type="term" value="F:transmembrane transporter activity"/>
    <property type="evidence" value="ECO:0007669"/>
    <property type="project" value="UniProtKB-ARBA"/>
</dbReference>
<dbReference type="InterPro" id="IPR003838">
    <property type="entry name" value="ABC3_permease_C"/>
</dbReference>
<dbReference type="PROSITE" id="PS00211">
    <property type="entry name" value="ABC_TRANSPORTER_1"/>
    <property type="match status" value="1"/>
</dbReference>
<gene>
    <name evidence="14" type="ORF">FD16_GL001008</name>
</gene>
<keyword evidence="3" id="KW-1003">Cell membrane</keyword>
<dbReference type="InterPro" id="IPR017911">
    <property type="entry name" value="MacB-like_ATP-bd"/>
</dbReference>
<dbReference type="AlphaFoldDB" id="A0A0R1VZX8"/>
<keyword evidence="10 12" id="KW-0472">Membrane</keyword>
<dbReference type="InterPro" id="IPR015854">
    <property type="entry name" value="ABC_transpr_LolD-like"/>
</dbReference>
<evidence type="ECO:0000256" key="9">
    <source>
        <dbReference type="ARBA" id="ARBA00022989"/>
    </source>
</evidence>
<dbReference type="InterPro" id="IPR017871">
    <property type="entry name" value="ABC_transporter-like_CS"/>
</dbReference>
<keyword evidence="4" id="KW-0997">Cell inner membrane</keyword>
<keyword evidence="6" id="KW-0547">Nucleotide-binding</keyword>
<comment type="subcellular location">
    <subcellularLocation>
        <location evidence="1">Cell inner membrane</location>
        <topology evidence="1">Multi-pass membrane protein</topology>
    </subcellularLocation>
</comment>
<protein>
    <submittedName>
        <fullName evidence="14">Peptide ABC transporter ATPase</fullName>
    </submittedName>
</protein>
<dbReference type="CDD" id="cd03255">
    <property type="entry name" value="ABC_MJ0796_LolCDE_FtsE"/>
    <property type="match status" value="1"/>
</dbReference>
<dbReference type="STRING" id="1423807.FD16_GL001008"/>
<evidence type="ECO:0000256" key="2">
    <source>
        <dbReference type="ARBA" id="ARBA00022448"/>
    </source>
</evidence>
<comment type="caution">
    <text evidence="14">The sequence shown here is derived from an EMBL/GenBank/DDBJ whole genome shotgun (WGS) entry which is preliminary data.</text>
</comment>
<evidence type="ECO:0000256" key="11">
    <source>
        <dbReference type="ARBA" id="ARBA00038388"/>
    </source>
</evidence>
<dbReference type="GO" id="GO:0098796">
    <property type="term" value="C:membrane protein complex"/>
    <property type="evidence" value="ECO:0007669"/>
    <property type="project" value="UniProtKB-ARBA"/>
</dbReference>
<dbReference type="InterPro" id="IPR025857">
    <property type="entry name" value="MacB_PCD"/>
</dbReference>
<dbReference type="GO" id="GO:0016887">
    <property type="term" value="F:ATP hydrolysis activity"/>
    <property type="evidence" value="ECO:0007669"/>
    <property type="project" value="InterPro"/>
</dbReference>
<dbReference type="SUPFAM" id="SSF52540">
    <property type="entry name" value="P-loop containing nucleoside triphosphate hydrolases"/>
    <property type="match status" value="1"/>
</dbReference>
<organism evidence="14 15">
    <name type="scientific">Paucilactobacillus suebicus DSM 5007 = KCTC 3549</name>
    <dbReference type="NCBI Taxonomy" id="1423807"/>
    <lineage>
        <taxon>Bacteria</taxon>
        <taxon>Bacillati</taxon>
        <taxon>Bacillota</taxon>
        <taxon>Bacilli</taxon>
        <taxon>Lactobacillales</taxon>
        <taxon>Lactobacillaceae</taxon>
        <taxon>Paucilactobacillus</taxon>
    </lineage>
</organism>
<evidence type="ECO:0000313" key="15">
    <source>
        <dbReference type="Proteomes" id="UP000051820"/>
    </source>
</evidence>
<evidence type="ECO:0000259" key="13">
    <source>
        <dbReference type="PROSITE" id="PS50893"/>
    </source>
</evidence>
<dbReference type="Pfam" id="PF02687">
    <property type="entry name" value="FtsX"/>
    <property type="match status" value="1"/>
</dbReference>
<dbReference type="PROSITE" id="PS50893">
    <property type="entry name" value="ABC_TRANSPORTER_2"/>
    <property type="match status" value="1"/>
</dbReference>
<comment type="similarity">
    <text evidence="11">Belongs to the ABC transporter superfamily. Macrolide exporter (TC 3.A.1.122) family.</text>
</comment>
<dbReference type="GO" id="GO:0006865">
    <property type="term" value="P:amino acid transport"/>
    <property type="evidence" value="ECO:0007669"/>
    <property type="project" value="UniProtKB-KW"/>
</dbReference>
<evidence type="ECO:0000313" key="14">
    <source>
        <dbReference type="EMBL" id="KRM11192.1"/>
    </source>
</evidence>
<dbReference type="PANTHER" id="PTHR24220">
    <property type="entry name" value="IMPORT ATP-BINDING PROTEIN"/>
    <property type="match status" value="1"/>
</dbReference>
<evidence type="ECO:0000256" key="6">
    <source>
        <dbReference type="ARBA" id="ARBA00022741"/>
    </source>
</evidence>
<reference evidence="14 15" key="1">
    <citation type="journal article" date="2015" name="Genome Announc.">
        <title>Expanding the biotechnology potential of lactobacilli through comparative genomics of 213 strains and associated genera.</title>
        <authorList>
            <person name="Sun Z."/>
            <person name="Harris H.M."/>
            <person name="McCann A."/>
            <person name="Guo C."/>
            <person name="Argimon S."/>
            <person name="Zhang W."/>
            <person name="Yang X."/>
            <person name="Jeffery I.B."/>
            <person name="Cooney J.C."/>
            <person name="Kagawa T.F."/>
            <person name="Liu W."/>
            <person name="Song Y."/>
            <person name="Salvetti E."/>
            <person name="Wrobel A."/>
            <person name="Rasinkangas P."/>
            <person name="Parkhill J."/>
            <person name="Rea M.C."/>
            <person name="O'Sullivan O."/>
            <person name="Ritari J."/>
            <person name="Douillard F.P."/>
            <person name="Paul Ross R."/>
            <person name="Yang R."/>
            <person name="Briner A.E."/>
            <person name="Felis G.E."/>
            <person name="de Vos W.M."/>
            <person name="Barrangou R."/>
            <person name="Klaenhammer T.R."/>
            <person name="Caufield P.W."/>
            <person name="Cui Y."/>
            <person name="Zhang H."/>
            <person name="O'Toole P.W."/>
        </authorList>
    </citation>
    <scope>NUCLEOTIDE SEQUENCE [LARGE SCALE GENOMIC DNA]</scope>
    <source>
        <strain evidence="14 15">DSM 5007</strain>
    </source>
</reference>
<keyword evidence="2" id="KW-0813">Transport</keyword>
<proteinExistence type="inferred from homology"/>
<dbReference type="Gene3D" id="3.40.50.300">
    <property type="entry name" value="P-loop containing nucleotide triphosphate hydrolases"/>
    <property type="match status" value="1"/>
</dbReference>
<keyword evidence="7" id="KW-0067">ATP-binding</keyword>
<feature type="domain" description="ABC transporter" evidence="13">
    <location>
        <begin position="7"/>
        <end position="245"/>
    </location>
</feature>
<evidence type="ECO:0000256" key="1">
    <source>
        <dbReference type="ARBA" id="ARBA00004429"/>
    </source>
</evidence>
<feature type="transmembrane region" description="Helical" evidence="12">
    <location>
        <begin position="617"/>
        <end position="647"/>
    </location>
</feature>
<keyword evidence="8" id="KW-0029">Amino-acid transport</keyword>
<evidence type="ECO:0000256" key="7">
    <source>
        <dbReference type="ARBA" id="ARBA00022840"/>
    </source>
</evidence>
<dbReference type="eggNOG" id="COG1136">
    <property type="taxonomic scope" value="Bacteria"/>
</dbReference>
<dbReference type="InterPro" id="IPR027417">
    <property type="entry name" value="P-loop_NTPase"/>
</dbReference>
<name>A0A0R1VZX8_9LACO</name>
<keyword evidence="15" id="KW-1185">Reference proteome</keyword>
<feature type="transmembrane region" description="Helical" evidence="12">
    <location>
        <begin position="267"/>
        <end position="287"/>
    </location>
</feature>
<evidence type="ECO:0000256" key="10">
    <source>
        <dbReference type="ARBA" id="ARBA00023136"/>
    </source>
</evidence>
<evidence type="ECO:0000256" key="5">
    <source>
        <dbReference type="ARBA" id="ARBA00022692"/>
    </source>
</evidence>
<dbReference type="EMBL" id="AZGF01000022">
    <property type="protein sequence ID" value="KRM11192.1"/>
    <property type="molecule type" value="Genomic_DNA"/>
</dbReference>
<dbReference type="PATRIC" id="fig|1423807.3.peg.1025"/>
<dbReference type="FunFam" id="3.40.50.300:FF:000032">
    <property type="entry name" value="Export ABC transporter ATP-binding protein"/>
    <property type="match status" value="1"/>
</dbReference>
<dbReference type="Pfam" id="PF00005">
    <property type="entry name" value="ABC_tran"/>
    <property type="match status" value="1"/>
</dbReference>
<evidence type="ECO:0000256" key="3">
    <source>
        <dbReference type="ARBA" id="ARBA00022475"/>
    </source>
</evidence>
<accession>A0A0R1VZX8</accession>
<feature type="transmembrane region" description="Helical" evidence="12">
    <location>
        <begin position="536"/>
        <end position="562"/>
    </location>
</feature>
<dbReference type="PANTHER" id="PTHR24220:SF692">
    <property type="entry name" value="ABC TRANSPORTER DOMAIN-CONTAINING PROTEIN"/>
    <property type="match status" value="1"/>
</dbReference>
<keyword evidence="9 12" id="KW-1133">Transmembrane helix</keyword>
<dbReference type="Proteomes" id="UP000051820">
    <property type="component" value="Unassembled WGS sequence"/>
</dbReference>
<dbReference type="GO" id="GO:0005524">
    <property type="term" value="F:ATP binding"/>
    <property type="evidence" value="ECO:0007669"/>
    <property type="project" value="UniProtKB-KW"/>
</dbReference>
<dbReference type="InterPro" id="IPR003439">
    <property type="entry name" value="ABC_transporter-like_ATP-bd"/>
</dbReference>
<dbReference type="InterPro" id="IPR003593">
    <property type="entry name" value="AAA+_ATPase"/>
</dbReference>
<keyword evidence="5 12" id="KW-0812">Transmembrane</keyword>
<evidence type="ECO:0000256" key="8">
    <source>
        <dbReference type="ARBA" id="ARBA00022970"/>
    </source>
</evidence>
<sequence>MRELSYLELRDIHKSYYLGKEEFPVLKGIDLDFDLGDFVSILGESGGGKSTLMNIIGGLDREFQGSVTIDGHRLDHTNEKALDSYRRDTIGYIYQAYNLISHLNVLDNVLISLDMTTLSKTQRHDRAMKLLKQVGLEDQARKYPSQLSGGQKQRVAIARALASDPKVIIADEPTGALDSQNTQEVLQLLNEIAEEGRLVIAVTHSQSVADAGTRIVHLADGQIDNDERLRDPYPIANVQRLESQLLPASVSYRTAYKHFRFNFWRNFLIVVGTAIGLFAVILFSGLGNGISGYVDQQITDLVNPQAVTVARYQKTSGQAAQQQSQAQQMSASESSTSSTLTTKQINQLENLKHVKSVDKVYSASSVTTKYDGKSTVMNTLKNWNSSVTNNTVKYGSKPGKGEIVIDRDSVAKKLSPNNWKSLIGKTITLSYQTQDKSGQTKTVKITAKVSGISTSSNSMSASNYISTSTLTNAMNENNISTASSSVSVKIDKLGNVKKVTKEMNHLKSNSKRVYSATSVSSIIDKVQTYVKLITNILAAIAAISLVVSALMIIVTMYMSVSARTKEIGILRALGESKKDIRRLFISESLIIGVSSAILATVIAFLGELVANSLLSHIASYAFVQISVGNVITTFVIALAISLLAAFLPARRAANLNPIDALASD</sequence>
<dbReference type="SMART" id="SM00382">
    <property type="entry name" value="AAA"/>
    <property type="match status" value="1"/>
</dbReference>
<evidence type="ECO:0000256" key="4">
    <source>
        <dbReference type="ARBA" id="ARBA00022519"/>
    </source>
</evidence>
<feature type="transmembrane region" description="Helical" evidence="12">
    <location>
        <begin position="583"/>
        <end position="605"/>
    </location>
</feature>
<dbReference type="eggNOG" id="COG0577">
    <property type="taxonomic scope" value="Bacteria"/>
</dbReference>
<dbReference type="GO" id="GO:0005886">
    <property type="term" value="C:plasma membrane"/>
    <property type="evidence" value="ECO:0007669"/>
    <property type="project" value="UniProtKB-SubCell"/>
</dbReference>
<dbReference type="Pfam" id="PF12704">
    <property type="entry name" value="MacB_PCD"/>
    <property type="match status" value="1"/>
</dbReference>
<evidence type="ECO:0000256" key="12">
    <source>
        <dbReference type="SAM" id="Phobius"/>
    </source>
</evidence>